<sequence>MALTDVELDAVPAVRGGHGTNVGVLRRRLPRRHSLPSPPPAPPPTLLAATTMTASTQAPLSALPLSPRPTGHLALLAFSLPAGRASTSPSPHLAGSDDDDRIDASISFHVAHRQAPLSPRPTRPLALSASSPPAGRASASPSPPPHRR</sequence>
<organism evidence="2 3">
    <name type="scientific">Oryza sativa subsp. japonica</name>
    <name type="common">Rice</name>
    <dbReference type="NCBI Taxonomy" id="39947"/>
    <lineage>
        <taxon>Eukaryota</taxon>
        <taxon>Viridiplantae</taxon>
        <taxon>Streptophyta</taxon>
        <taxon>Embryophyta</taxon>
        <taxon>Tracheophyta</taxon>
        <taxon>Spermatophyta</taxon>
        <taxon>Magnoliopsida</taxon>
        <taxon>Liliopsida</taxon>
        <taxon>Poales</taxon>
        <taxon>Poaceae</taxon>
        <taxon>BOP clade</taxon>
        <taxon>Oryzoideae</taxon>
        <taxon>Oryzeae</taxon>
        <taxon>Oryzinae</taxon>
        <taxon>Oryza</taxon>
        <taxon>Oryza sativa</taxon>
    </lineage>
</organism>
<gene>
    <name evidence="2" type="ordered locus">Os07g0660601</name>
</gene>
<feature type="compositionally biased region" description="Low complexity" evidence="1">
    <location>
        <begin position="46"/>
        <end position="65"/>
    </location>
</feature>
<feature type="region of interest" description="Disordered" evidence="1">
    <location>
        <begin position="28"/>
        <end position="66"/>
    </location>
</feature>
<dbReference type="EMBL" id="AP008213">
    <property type="protein sequence ID" value="BAH94052.1"/>
    <property type="molecule type" value="Genomic_DNA"/>
</dbReference>
<evidence type="ECO:0000313" key="2">
    <source>
        <dbReference type="EMBL" id="BAH94052.1"/>
    </source>
</evidence>
<reference evidence="2 3" key="1">
    <citation type="journal article" date="2005" name="Nature">
        <title>The map-based sequence of the rice genome.</title>
        <authorList>
            <consortium name="International rice genome sequencing project (IRGSP)"/>
            <person name="Matsumoto T."/>
            <person name="Wu J."/>
            <person name="Kanamori H."/>
            <person name="Katayose Y."/>
            <person name="Fujisawa M."/>
            <person name="Namiki N."/>
            <person name="Mizuno H."/>
            <person name="Yamamoto K."/>
            <person name="Antonio B.A."/>
            <person name="Baba T."/>
            <person name="Sakata K."/>
            <person name="Nagamura Y."/>
            <person name="Aoki H."/>
            <person name="Arikawa K."/>
            <person name="Arita K."/>
            <person name="Bito T."/>
            <person name="Chiden Y."/>
            <person name="Fujitsuka N."/>
            <person name="Fukunaka R."/>
            <person name="Hamada M."/>
            <person name="Harada C."/>
            <person name="Hayashi A."/>
            <person name="Hijishita S."/>
            <person name="Honda M."/>
            <person name="Hosokawa S."/>
            <person name="Ichikawa Y."/>
            <person name="Idonuma A."/>
            <person name="Iijima M."/>
            <person name="Ikeda M."/>
            <person name="Ikeno M."/>
            <person name="Ito K."/>
            <person name="Ito S."/>
            <person name="Ito T."/>
            <person name="Ito Y."/>
            <person name="Ito Y."/>
            <person name="Iwabuchi A."/>
            <person name="Kamiya K."/>
            <person name="Karasawa W."/>
            <person name="Kurita K."/>
            <person name="Katagiri S."/>
            <person name="Kikuta A."/>
            <person name="Kobayashi H."/>
            <person name="Kobayashi N."/>
            <person name="Machita K."/>
            <person name="Maehara T."/>
            <person name="Masukawa M."/>
            <person name="Mizubayashi T."/>
            <person name="Mukai Y."/>
            <person name="Nagasaki H."/>
            <person name="Nagata Y."/>
            <person name="Naito S."/>
            <person name="Nakashima M."/>
            <person name="Nakama Y."/>
            <person name="Nakamichi Y."/>
            <person name="Nakamura M."/>
            <person name="Meguro A."/>
            <person name="Negishi M."/>
            <person name="Ohta I."/>
            <person name="Ohta T."/>
            <person name="Okamoto M."/>
            <person name="Ono N."/>
            <person name="Saji S."/>
            <person name="Sakaguchi M."/>
            <person name="Sakai K."/>
            <person name="Shibata M."/>
            <person name="Shimokawa T."/>
            <person name="Song J."/>
            <person name="Takazaki Y."/>
            <person name="Terasawa K."/>
            <person name="Tsugane M."/>
            <person name="Tsuji K."/>
            <person name="Ueda S."/>
            <person name="Waki K."/>
            <person name="Yamagata H."/>
            <person name="Yamamoto M."/>
            <person name="Yamamoto S."/>
            <person name="Yamane H."/>
            <person name="Yoshiki S."/>
            <person name="Yoshihara R."/>
            <person name="Yukawa K."/>
            <person name="Zhong H."/>
            <person name="Yano M."/>
            <person name="Yuan Q."/>
            <person name="Ouyang S."/>
            <person name="Liu J."/>
            <person name="Jones K.M."/>
            <person name="Gansberger K."/>
            <person name="Moffat K."/>
            <person name="Hill J."/>
            <person name="Bera J."/>
            <person name="Fadrosh D."/>
            <person name="Jin S."/>
            <person name="Johri S."/>
            <person name="Kim M."/>
            <person name="Overton L."/>
            <person name="Reardon M."/>
            <person name="Tsitrin T."/>
            <person name="Vuong H."/>
            <person name="Weaver B."/>
            <person name="Ciecko A."/>
            <person name="Tallon L."/>
            <person name="Jackson J."/>
            <person name="Pai G."/>
            <person name="Aken S.V."/>
            <person name="Utterback T."/>
            <person name="Reidmuller S."/>
            <person name="Feldblyum T."/>
            <person name="Hsiao J."/>
            <person name="Zismann V."/>
            <person name="Iobst S."/>
            <person name="de Vazeille A.R."/>
            <person name="Buell C.R."/>
            <person name="Ying K."/>
            <person name="Li Y."/>
            <person name="Lu T."/>
            <person name="Huang Y."/>
            <person name="Zhao Q."/>
            <person name="Feng Q."/>
            <person name="Zhang L."/>
            <person name="Zhu J."/>
            <person name="Weng Q."/>
            <person name="Mu J."/>
            <person name="Lu Y."/>
            <person name="Fan D."/>
            <person name="Liu Y."/>
            <person name="Guan J."/>
            <person name="Zhang Y."/>
            <person name="Yu S."/>
            <person name="Liu X."/>
            <person name="Zhang Y."/>
            <person name="Hong G."/>
            <person name="Han B."/>
            <person name="Choisne N."/>
            <person name="Demange N."/>
            <person name="Orjeda G."/>
            <person name="Samain S."/>
            <person name="Cattolico L."/>
            <person name="Pelletier E."/>
            <person name="Couloux A."/>
            <person name="Segurens B."/>
            <person name="Wincker P."/>
            <person name="D'Hont A."/>
            <person name="Scarpelli C."/>
            <person name="Weissenbach J."/>
            <person name="Salanoubat M."/>
            <person name="Quetier F."/>
            <person name="Yu Y."/>
            <person name="Kim H.R."/>
            <person name="Rambo T."/>
            <person name="Currie J."/>
            <person name="Collura K."/>
            <person name="Luo M."/>
            <person name="Yang T."/>
            <person name="Ammiraju J.S.S."/>
            <person name="Engler F."/>
            <person name="Soderlund C."/>
            <person name="Wing R.A."/>
            <person name="Palmer L.E."/>
            <person name="de la Bastide M."/>
            <person name="Spiegel L."/>
            <person name="Nascimento L."/>
            <person name="Zutavern T."/>
            <person name="O'Shaughnessy A."/>
            <person name="Dike S."/>
            <person name="Dedhia N."/>
            <person name="Preston R."/>
            <person name="Balija V."/>
            <person name="McCombie W.R."/>
            <person name="Chow T."/>
            <person name="Chen H."/>
            <person name="Chung M."/>
            <person name="Chen C."/>
            <person name="Shaw J."/>
            <person name="Wu H."/>
            <person name="Hsiao K."/>
            <person name="Chao Y."/>
            <person name="Chu M."/>
            <person name="Cheng C."/>
            <person name="Hour A."/>
            <person name="Lee P."/>
            <person name="Lin S."/>
            <person name="Lin Y."/>
            <person name="Liou J."/>
            <person name="Liu S."/>
            <person name="Hsing Y."/>
            <person name="Raghuvanshi S."/>
            <person name="Mohanty A."/>
            <person name="Bharti A.K."/>
            <person name="Gaur A."/>
            <person name="Gupta V."/>
            <person name="Kumar D."/>
            <person name="Ravi V."/>
            <person name="Vij S."/>
            <person name="Kapur A."/>
            <person name="Khurana P."/>
            <person name="Khurana P."/>
            <person name="Khurana J.P."/>
            <person name="Tyagi A.K."/>
            <person name="Gaikwad K."/>
            <person name="Singh A."/>
            <person name="Dalal V."/>
            <person name="Srivastava S."/>
            <person name="Dixit A."/>
            <person name="Pal A.K."/>
            <person name="Ghazi I.A."/>
            <person name="Yadav M."/>
            <person name="Pandit A."/>
            <person name="Bhargava A."/>
            <person name="Sureshbabu K."/>
            <person name="Batra K."/>
            <person name="Sharma T.R."/>
            <person name="Mohapatra T."/>
            <person name="Singh N.K."/>
            <person name="Messing J."/>
            <person name="Nelson A.B."/>
            <person name="Fuks G."/>
            <person name="Kavchok S."/>
            <person name="Keizer G."/>
            <person name="Linton E."/>
            <person name="Llaca V."/>
            <person name="Song R."/>
            <person name="Tanyolac B."/>
            <person name="Young S."/>
            <person name="Ho-Il K."/>
            <person name="Hahn J.H."/>
            <person name="Sangsakoo G."/>
            <person name="Vanavichit A."/>
            <person name="de Mattos Luiz.A.T."/>
            <person name="Zimmer P.D."/>
            <person name="Malone G."/>
            <person name="Dellagostin O."/>
            <person name="de Oliveira A.C."/>
            <person name="Bevan M."/>
            <person name="Bancroft I."/>
            <person name="Minx P."/>
            <person name="Cordum H."/>
            <person name="Wilson R."/>
            <person name="Cheng Z."/>
            <person name="Jin W."/>
            <person name="Jiang J."/>
            <person name="Leong S.A."/>
            <person name="Iwama H."/>
            <person name="Gojobori T."/>
            <person name="Itoh T."/>
            <person name="Niimura Y."/>
            <person name="Fujii Y."/>
            <person name="Habara T."/>
            <person name="Sakai H."/>
            <person name="Sato Y."/>
            <person name="Wilson G."/>
            <person name="Kumar K."/>
            <person name="McCouch S."/>
            <person name="Juretic N."/>
            <person name="Hoen D."/>
            <person name="Wright S."/>
            <person name="Bruskiewich R."/>
            <person name="Bureau T."/>
            <person name="Miyao A."/>
            <person name="Hirochika H."/>
            <person name="Nishikawa T."/>
            <person name="Kadowaki K."/>
            <person name="Sugiura M."/>
            <person name="Burr B."/>
            <person name="Sasaki T."/>
        </authorList>
    </citation>
    <scope>NUCLEOTIDE SEQUENCE [LARGE SCALE GENOMIC DNA]</scope>
    <source>
        <strain evidence="3">cv. Nipponbare</strain>
    </source>
</reference>
<protein>
    <submittedName>
        <fullName evidence="2">Os07g0660601 protein</fullName>
    </submittedName>
</protein>
<reference evidence="3" key="2">
    <citation type="journal article" date="2008" name="Nucleic Acids Res.">
        <title>The rice annotation project database (RAP-DB): 2008 update.</title>
        <authorList>
            <consortium name="The rice annotation project (RAP)"/>
        </authorList>
    </citation>
    <scope>GENOME REANNOTATION</scope>
    <source>
        <strain evidence="3">cv. Nipponbare</strain>
    </source>
</reference>
<dbReference type="Proteomes" id="UP000000763">
    <property type="component" value="Chromosome 7"/>
</dbReference>
<proteinExistence type="predicted"/>
<feature type="region of interest" description="Disordered" evidence="1">
    <location>
        <begin position="82"/>
        <end position="148"/>
    </location>
</feature>
<dbReference type="AlphaFoldDB" id="C7J4J2"/>
<evidence type="ECO:0000256" key="1">
    <source>
        <dbReference type="SAM" id="MobiDB-lite"/>
    </source>
</evidence>
<feature type="compositionally biased region" description="Low complexity" evidence="1">
    <location>
        <begin position="123"/>
        <end position="140"/>
    </location>
</feature>
<feature type="compositionally biased region" description="Pro residues" evidence="1">
    <location>
        <begin position="36"/>
        <end position="45"/>
    </location>
</feature>
<accession>C7J4J2</accession>
<evidence type="ECO:0000313" key="3">
    <source>
        <dbReference type="Proteomes" id="UP000000763"/>
    </source>
</evidence>
<name>C7J4J2_ORYSJ</name>
<dbReference type="KEGG" id="dosa:Os07g0660601"/>